<name>A0A087SL72_AUXPR</name>
<evidence type="ECO:0000256" key="3">
    <source>
        <dbReference type="ARBA" id="ARBA00022989"/>
    </source>
</evidence>
<dbReference type="STRING" id="3075.A0A087SL72"/>
<dbReference type="AlphaFoldDB" id="A0A087SL72"/>
<evidence type="ECO:0008006" key="9">
    <source>
        <dbReference type="Google" id="ProtNLM"/>
    </source>
</evidence>
<dbReference type="eggNOG" id="ENOG502QSXW">
    <property type="taxonomic scope" value="Eukaryota"/>
</dbReference>
<dbReference type="PANTHER" id="PTHR12988:SF6">
    <property type="entry name" value="SPHINGOMYELIN PHOSPHODIESTERASE 4"/>
    <property type="match status" value="1"/>
</dbReference>
<dbReference type="GO" id="GO:0016020">
    <property type="term" value="C:membrane"/>
    <property type="evidence" value="ECO:0007669"/>
    <property type="project" value="UniProtKB-SubCell"/>
</dbReference>
<evidence type="ECO:0000256" key="5">
    <source>
        <dbReference type="SAM" id="MobiDB-lite"/>
    </source>
</evidence>
<dbReference type="GO" id="GO:0050290">
    <property type="term" value="F:sphingomyelin phosphodiesterase D activity"/>
    <property type="evidence" value="ECO:0007669"/>
    <property type="project" value="InterPro"/>
</dbReference>
<dbReference type="KEGG" id="apro:F751_2694"/>
<keyword evidence="4 6" id="KW-0472">Membrane</keyword>
<evidence type="ECO:0000256" key="4">
    <source>
        <dbReference type="ARBA" id="ARBA00023136"/>
    </source>
</evidence>
<feature type="region of interest" description="Disordered" evidence="5">
    <location>
        <begin position="177"/>
        <end position="199"/>
    </location>
</feature>
<keyword evidence="2 6" id="KW-0812">Transmembrane</keyword>
<keyword evidence="8" id="KW-1185">Reference proteome</keyword>
<evidence type="ECO:0000313" key="7">
    <source>
        <dbReference type="EMBL" id="KFM26476.1"/>
    </source>
</evidence>
<keyword evidence="3 6" id="KW-1133">Transmembrane helix</keyword>
<dbReference type="PANTHER" id="PTHR12988">
    <property type="entry name" value="SPHINGOMYELIN PHOSPHODIESTERASE 4"/>
    <property type="match status" value="1"/>
</dbReference>
<evidence type="ECO:0000256" key="6">
    <source>
        <dbReference type="SAM" id="Phobius"/>
    </source>
</evidence>
<dbReference type="GeneID" id="23614085"/>
<dbReference type="RefSeq" id="XP_011399408.1">
    <property type="nucleotide sequence ID" value="XM_011401106.1"/>
</dbReference>
<sequence>MDRDWDPTNPQGLRAILERPRVNVAQACKAVEQCIAANRDNPREFFELCFPFLLKRLFGYDGVSWLSSLTKEGKAQDVDALLALLHPGGPLFGAMRDADADGATRFLFPRERLPTHTQLLLCSGAGRAELARWPQYGGGTLVADAAGRPSIHMGVAQYFFAWFAFYAFRGGEEAAAWPDSAPGQPGGGQASGAPHDRLLPGSMRRAVSDALHLPLLHGHGGQSAGGQGQQPYLALLSSLLEELVPVGGGVAGPSGRTPARRPELSRSPSLHAQRTQALLLLSTLPPSEELLGALGALARHVTVVPDAGGPRPAQQGAAWLPFVPLLTPAAAPAARTQAVLAGPSRLGPAASPGAQALARRLFRFHRRAASAWPEARSTRALARALGAILAPWRGASGAGDGQGLDVGPPGAGPPHGHHLADYLTTLRRGTGGRDAVRGRGAAAADHRRAPAADAAGRYSPEWEPHVLAHLPFYTVVLPLFLESAAARLEARGAGAARDVALLLGPLSSSPELCEVLRRAERAAAPSAGRAGAAGGRADAGPYADLAPWLADRAADWEAAAAASWHAPQPGTAPSAPSLFDPATAGGVSSAAAAALDLASAGDQVLPQEGAAALRACLATVFDLERAAGTGASGPAPDRTAGTGDGTRDGDPREVSNDGWQRLPRSSWRDVRYKGDPMLGPVASTEVAWLVRALVALSVASNRALGLDRTAGGGAGEAPETRWQEAVAAAAARGWRVNLRPLADVRNLGWTPVGVLVLYWVLWCLRALVGLMLGSGARGAAGAITSA</sequence>
<dbReference type="Proteomes" id="UP000028924">
    <property type="component" value="Unassembled WGS sequence"/>
</dbReference>
<evidence type="ECO:0000256" key="2">
    <source>
        <dbReference type="ARBA" id="ARBA00022692"/>
    </source>
</evidence>
<protein>
    <recommendedName>
        <fullName evidence="9">Sphingomyelin phosphodiesterase 4</fullName>
    </recommendedName>
</protein>
<evidence type="ECO:0000313" key="8">
    <source>
        <dbReference type="Proteomes" id="UP000028924"/>
    </source>
</evidence>
<feature type="transmembrane region" description="Helical" evidence="6">
    <location>
        <begin position="747"/>
        <end position="768"/>
    </location>
</feature>
<dbReference type="GO" id="GO:0046513">
    <property type="term" value="P:ceramide biosynthetic process"/>
    <property type="evidence" value="ECO:0007669"/>
    <property type="project" value="TreeGrafter"/>
</dbReference>
<dbReference type="GO" id="GO:0006685">
    <property type="term" value="P:sphingomyelin catabolic process"/>
    <property type="evidence" value="ECO:0007669"/>
    <property type="project" value="TreeGrafter"/>
</dbReference>
<accession>A0A087SL72</accession>
<feature type="region of interest" description="Disordered" evidence="5">
    <location>
        <begin position="627"/>
        <end position="660"/>
    </location>
</feature>
<gene>
    <name evidence="7" type="ORF">F751_2694</name>
</gene>
<dbReference type="GO" id="GO:0046475">
    <property type="term" value="P:glycerophospholipid catabolic process"/>
    <property type="evidence" value="ECO:0007669"/>
    <property type="project" value="TreeGrafter"/>
</dbReference>
<dbReference type="OrthoDB" id="10251508at2759"/>
<proteinExistence type="predicted"/>
<feature type="region of interest" description="Disordered" evidence="5">
    <location>
        <begin position="560"/>
        <end position="579"/>
    </location>
</feature>
<feature type="region of interest" description="Disordered" evidence="5">
    <location>
        <begin position="249"/>
        <end position="270"/>
    </location>
</feature>
<organism evidence="7 8">
    <name type="scientific">Auxenochlorella protothecoides</name>
    <name type="common">Green microalga</name>
    <name type="synonym">Chlorella protothecoides</name>
    <dbReference type="NCBI Taxonomy" id="3075"/>
    <lineage>
        <taxon>Eukaryota</taxon>
        <taxon>Viridiplantae</taxon>
        <taxon>Chlorophyta</taxon>
        <taxon>core chlorophytes</taxon>
        <taxon>Trebouxiophyceae</taxon>
        <taxon>Chlorellales</taxon>
        <taxon>Chlorellaceae</taxon>
        <taxon>Auxenochlorella</taxon>
    </lineage>
</organism>
<comment type="subcellular location">
    <subcellularLocation>
        <location evidence="1">Membrane</location>
        <topology evidence="1">Single-pass membrane protein</topology>
    </subcellularLocation>
</comment>
<dbReference type="EMBL" id="KL662128">
    <property type="protein sequence ID" value="KFM26476.1"/>
    <property type="molecule type" value="Genomic_DNA"/>
</dbReference>
<reference evidence="7 8" key="1">
    <citation type="journal article" date="2014" name="BMC Genomics">
        <title>Oil accumulation mechanisms of the oleaginous microalga Chlorella protothecoides revealed through its genome, transcriptomes, and proteomes.</title>
        <authorList>
            <person name="Gao C."/>
            <person name="Wang Y."/>
            <person name="Shen Y."/>
            <person name="Yan D."/>
            <person name="He X."/>
            <person name="Dai J."/>
            <person name="Wu Q."/>
        </authorList>
    </citation>
    <scope>NUCLEOTIDE SEQUENCE [LARGE SCALE GENOMIC DNA]</scope>
    <source>
        <strain evidence="7 8">0710</strain>
    </source>
</reference>
<evidence type="ECO:0000256" key="1">
    <source>
        <dbReference type="ARBA" id="ARBA00004167"/>
    </source>
</evidence>
<feature type="compositionally biased region" description="Basic and acidic residues" evidence="5">
    <location>
        <begin position="645"/>
        <end position="655"/>
    </location>
</feature>
<dbReference type="InterPro" id="IPR024129">
    <property type="entry name" value="Sphingomy_SMPD4"/>
</dbReference>